<feature type="signal peptide" evidence="2">
    <location>
        <begin position="1"/>
        <end position="28"/>
    </location>
</feature>
<feature type="chain" id="PRO_5035825283" description="Chemokine interleukin-8-like domain-containing protein" evidence="2">
    <location>
        <begin position="29"/>
        <end position="102"/>
    </location>
</feature>
<dbReference type="GO" id="GO:0006955">
    <property type="term" value="P:immune response"/>
    <property type="evidence" value="ECO:0007669"/>
    <property type="project" value="InterPro"/>
</dbReference>
<dbReference type="GO" id="GO:0008009">
    <property type="term" value="F:chemokine activity"/>
    <property type="evidence" value="ECO:0007669"/>
    <property type="project" value="InterPro"/>
</dbReference>
<organism evidence="4 5">
    <name type="scientific">Silurus meridionalis</name>
    <name type="common">Southern catfish</name>
    <name type="synonym">Silurus soldatovi meridionalis</name>
    <dbReference type="NCBI Taxonomy" id="175797"/>
    <lineage>
        <taxon>Eukaryota</taxon>
        <taxon>Metazoa</taxon>
        <taxon>Chordata</taxon>
        <taxon>Craniata</taxon>
        <taxon>Vertebrata</taxon>
        <taxon>Euteleostomi</taxon>
        <taxon>Actinopterygii</taxon>
        <taxon>Neopterygii</taxon>
        <taxon>Teleostei</taxon>
        <taxon>Ostariophysi</taxon>
        <taxon>Siluriformes</taxon>
        <taxon>Siluridae</taxon>
        <taxon>Silurus</taxon>
    </lineage>
</organism>
<protein>
    <recommendedName>
        <fullName evidence="3">Chemokine interleukin-8-like domain-containing protein</fullName>
    </recommendedName>
</protein>
<evidence type="ECO:0000259" key="3">
    <source>
        <dbReference type="Pfam" id="PF00048"/>
    </source>
</evidence>
<dbReference type="AlphaFoldDB" id="A0A8T0AS68"/>
<feature type="domain" description="Chemokine interleukin-8-like" evidence="3">
    <location>
        <begin position="32"/>
        <end position="90"/>
    </location>
</feature>
<name>A0A8T0AS68_SILME</name>
<comment type="caution">
    <text evidence="4">The sequence shown here is derived from an EMBL/GenBank/DDBJ whole genome shotgun (WGS) entry which is preliminary data.</text>
</comment>
<dbReference type="GO" id="GO:0005615">
    <property type="term" value="C:extracellular space"/>
    <property type="evidence" value="ECO:0007669"/>
    <property type="project" value="UniProtKB-KW"/>
</dbReference>
<dbReference type="Gene3D" id="2.40.50.40">
    <property type="match status" value="1"/>
</dbReference>
<evidence type="ECO:0000256" key="1">
    <source>
        <dbReference type="ARBA" id="ARBA00022514"/>
    </source>
</evidence>
<keyword evidence="5" id="KW-1185">Reference proteome</keyword>
<dbReference type="SUPFAM" id="SSF54117">
    <property type="entry name" value="Interleukin 8-like chemokines"/>
    <property type="match status" value="1"/>
</dbReference>
<sequence>MFNLSVIMEPRTAVMLLLLCATILTTEGLIPKCCLKTTNMIKQKTILKAQRYYIQSDAGLCEIKALVLHVGRKNMCLDPKLEIKVKQWMTKRDMRALNRKKQ</sequence>
<reference evidence="4" key="1">
    <citation type="submission" date="2020-08" db="EMBL/GenBank/DDBJ databases">
        <title>Chromosome-level assembly of Southern catfish (Silurus meridionalis) provides insights into visual adaptation to the nocturnal and benthic lifestyles.</title>
        <authorList>
            <person name="Zhang Y."/>
            <person name="Wang D."/>
            <person name="Peng Z."/>
        </authorList>
    </citation>
    <scope>NUCLEOTIDE SEQUENCE</scope>
    <source>
        <strain evidence="4">SWU-2019-XX</strain>
        <tissue evidence="4">Muscle</tissue>
    </source>
</reference>
<dbReference type="Proteomes" id="UP000606274">
    <property type="component" value="Unassembled WGS sequence"/>
</dbReference>
<gene>
    <name evidence="4" type="ORF">HF521_006958</name>
</gene>
<dbReference type="InterPro" id="IPR036048">
    <property type="entry name" value="Interleukin_8-like_sf"/>
</dbReference>
<accession>A0A8T0AS68</accession>
<proteinExistence type="predicted"/>
<dbReference type="InterPro" id="IPR001811">
    <property type="entry name" value="Chemokine_IL8-like_dom"/>
</dbReference>
<keyword evidence="1" id="KW-0202">Cytokine</keyword>
<dbReference type="EMBL" id="JABFDY010000017">
    <property type="protein sequence ID" value="KAF7695235.1"/>
    <property type="molecule type" value="Genomic_DNA"/>
</dbReference>
<dbReference type="Pfam" id="PF00048">
    <property type="entry name" value="IL8"/>
    <property type="match status" value="1"/>
</dbReference>
<evidence type="ECO:0000256" key="2">
    <source>
        <dbReference type="SAM" id="SignalP"/>
    </source>
</evidence>
<evidence type="ECO:0000313" key="4">
    <source>
        <dbReference type="EMBL" id="KAF7695235.1"/>
    </source>
</evidence>
<keyword evidence="2" id="KW-0732">Signal</keyword>
<evidence type="ECO:0000313" key="5">
    <source>
        <dbReference type="Proteomes" id="UP000606274"/>
    </source>
</evidence>